<feature type="region of interest" description="Disordered" evidence="4">
    <location>
        <begin position="272"/>
        <end position="300"/>
    </location>
</feature>
<evidence type="ECO:0000256" key="3">
    <source>
        <dbReference type="ARBA" id="ARBA00023242"/>
    </source>
</evidence>
<dbReference type="InterPro" id="IPR036322">
    <property type="entry name" value="WD40_repeat_dom_sf"/>
</dbReference>
<dbReference type="OrthoDB" id="4703at2759"/>
<protein>
    <recommendedName>
        <fullName evidence="6">Anaphase-promoting complex subunit 4 WD40 domain-containing protein</fullName>
    </recommendedName>
</protein>
<dbReference type="GO" id="GO:0000127">
    <property type="term" value="C:transcription factor TFIIIC complex"/>
    <property type="evidence" value="ECO:0007669"/>
    <property type="project" value="TreeGrafter"/>
</dbReference>
<dbReference type="GeneID" id="18820806"/>
<dbReference type="EMBL" id="GL945439">
    <property type="protein sequence ID" value="EGO21354.1"/>
    <property type="molecule type" value="Genomic_DNA"/>
</dbReference>
<dbReference type="SUPFAM" id="SSF50978">
    <property type="entry name" value="WD40 repeat-like"/>
    <property type="match status" value="1"/>
</dbReference>
<dbReference type="RefSeq" id="XP_007322311.1">
    <property type="nucleotide sequence ID" value="XM_007322249.1"/>
</dbReference>
<dbReference type="PANTHER" id="PTHR15052:SF2">
    <property type="entry name" value="GENERAL TRANSCRIPTION FACTOR 3C POLYPEPTIDE 2"/>
    <property type="match status" value="1"/>
</dbReference>
<name>F8P7D8_SERL9</name>
<dbReference type="InterPro" id="IPR015943">
    <property type="entry name" value="WD40/YVTN_repeat-like_dom_sf"/>
</dbReference>
<evidence type="ECO:0000313" key="5">
    <source>
        <dbReference type="EMBL" id="EGO21354.1"/>
    </source>
</evidence>
<dbReference type="HOGENOM" id="CLU_019415_1_0_1"/>
<evidence type="ECO:0008006" key="6">
    <source>
        <dbReference type="Google" id="ProtNLM"/>
    </source>
</evidence>
<gene>
    <name evidence="5" type="ORF">SERLADRAFT_476415</name>
</gene>
<dbReference type="InterPro" id="IPR052416">
    <property type="entry name" value="GTF3C_component"/>
</dbReference>
<reference evidence="5" key="1">
    <citation type="submission" date="2011-04" db="EMBL/GenBank/DDBJ databases">
        <title>Evolution of plant cell wall degrading machinery underlies the functional diversity of forest fungi.</title>
        <authorList>
            <consortium name="US DOE Joint Genome Institute (JGI-PGF)"/>
            <person name="Eastwood D.C."/>
            <person name="Floudas D."/>
            <person name="Binder M."/>
            <person name="Majcherczyk A."/>
            <person name="Schneider P."/>
            <person name="Aerts A."/>
            <person name="Asiegbu F.O."/>
            <person name="Baker S.E."/>
            <person name="Barry K."/>
            <person name="Bendiksby M."/>
            <person name="Blumentritt M."/>
            <person name="Coutinho P.M."/>
            <person name="Cullen D."/>
            <person name="Cullen D."/>
            <person name="Gathman A."/>
            <person name="Goodell B."/>
            <person name="Henrissat B."/>
            <person name="Ihrmark K."/>
            <person name="Kauserud H."/>
            <person name="Kohler A."/>
            <person name="LaButti K."/>
            <person name="Lapidus A."/>
            <person name="Lavin J.L."/>
            <person name="Lee Y.-H."/>
            <person name="Lindquist E."/>
            <person name="Lilly W."/>
            <person name="Lucas S."/>
            <person name="Morin E."/>
            <person name="Murat C."/>
            <person name="Oguiza J.A."/>
            <person name="Park J."/>
            <person name="Pisabarro A.G."/>
            <person name="Riley R."/>
            <person name="Rosling A."/>
            <person name="Salamov A."/>
            <person name="Schmidt O."/>
            <person name="Schmutz J."/>
            <person name="Skrede I."/>
            <person name="Stenlid J."/>
            <person name="Wiebenga A."/>
            <person name="Xie X."/>
            <person name="Kues U."/>
            <person name="Hibbett D.S."/>
            <person name="Hoffmeister D."/>
            <person name="Hogberg N."/>
            <person name="Martin F."/>
            <person name="Grigoriev I.V."/>
            <person name="Watkinson S.C."/>
        </authorList>
    </citation>
    <scope>NUCLEOTIDE SEQUENCE</scope>
    <source>
        <strain evidence="5">S7.9</strain>
    </source>
</reference>
<keyword evidence="2" id="KW-0804">Transcription</keyword>
<evidence type="ECO:0000256" key="1">
    <source>
        <dbReference type="ARBA" id="ARBA00004123"/>
    </source>
</evidence>
<feature type="compositionally biased region" description="Basic and acidic residues" evidence="4">
    <location>
        <begin position="280"/>
        <end position="292"/>
    </location>
</feature>
<proteinExistence type="predicted"/>
<dbReference type="KEGG" id="sla:SERLADRAFT_476415"/>
<dbReference type="GO" id="GO:0005634">
    <property type="term" value="C:nucleus"/>
    <property type="evidence" value="ECO:0007669"/>
    <property type="project" value="UniProtKB-SubCell"/>
</dbReference>
<dbReference type="AlphaFoldDB" id="F8P7D8"/>
<dbReference type="PANTHER" id="PTHR15052">
    <property type="entry name" value="RNA POLYMERASE III TRANSCRIPTION INITIATION FACTOR COMPLEX SUBUNIT"/>
    <property type="match status" value="1"/>
</dbReference>
<sequence>MKRLRKLGILAGTFEDGSLSIYAVPDPVDVTPQNHNHSQPVFVRLPEPLLRIELEDTSCWTLDWANSEVIAVGCTNGNLAVYNIRQALDTGDGPNIFPTHLLTVHQSAFRALAWIRIPPVSGSGTPMTTEDPTVIASGGYDGVECLTDIREPQGNVMNRTRDVINSVTYSPYAGGPIMIDHDNSVKAYSVSPTMLGRGHVLLEPNGPVWSVSGSDYHPQLAVGSADGACLTTNTLRATRRGGPFFVHKIFQLDYSRNTGEFRMLEHFLPQESQEKPTNTKLKDNTQARKDEDGVATGSTGVWPPEVGIHRVAWNSANGLGGAPWLASATASGLCRIDWLLGRWIKDKVPYGSVEAIRQDIVGSGEYESD</sequence>
<dbReference type="GO" id="GO:0006383">
    <property type="term" value="P:transcription by RNA polymerase III"/>
    <property type="evidence" value="ECO:0007669"/>
    <property type="project" value="TreeGrafter"/>
</dbReference>
<organism>
    <name type="scientific">Serpula lacrymans var. lacrymans (strain S7.9)</name>
    <name type="common">Dry rot fungus</name>
    <dbReference type="NCBI Taxonomy" id="578457"/>
    <lineage>
        <taxon>Eukaryota</taxon>
        <taxon>Fungi</taxon>
        <taxon>Dikarya</taxon>
        <taxon>Basidiomycota</taxon>
        <taxon>Agaricomycotina</taxon>
        <taxon>Agaricomycetes</taxon>
        <taxon>Agaricomycetidae</taxon>
        <taxon>Boletales</taxon>
        <taxon>Coniophorineae</taxon>
        <taxon>Serpulaceae</taxon>
        <taxon>Serpula</taxon>
    </lineage>
</organism>
<evidence type="ECO:0000256" key="4">
    <source>
        <dbReference type="SAM" id="MobiDB-lite"/>
    </source>
</evidence>
<comment type="subcellular location">
    <subcellularLocation>
        <location evidence="1">Nucleus</location>
    </subcellularLocation>
</comment>
<accession>F8P7D8</accession>
<dbReference type="Proteomes" id="UP000008064">
    <property type="component" value="Unassembled WGS sequence"/>
</dbReference>
<dbReference type="Gene3D" id="2.130.10.10">
    <property type="entry name" value="YVTN repeat-like/Quinoprotein amine dehydrogenase"/>
    <property type="match status" value="1"/>
</dbReference>
<evidence type="ECO:0000256" key="2">
    <source>
        <dbReference type="ARBA" id="ARBA00023163"/>
    </source>
</evidence>
<keyword evidence="3" id="KW-0539">Nucleus</keyword>